<reference evidence="3" key="1">
    <citation type="submission" date="2024-04" db="EMBL/GenBank/DDBJ databases">
        <authorList>
            <consortium name="Molecular Ecology Group"/>
        </authorList>
    </citation>
    <scope>NUCLEOTIDE SEQUENCE</scope>
</reference>
<dbReference type="Proteomes" id="UP001497644">
    <property type="component" value="Chromosome 3"/>
</dbReference>
<keyword evidence="1" id="KW-0175">Coiled coil</keyword>
<evidence type="ECO:0000313" key="3">
    <source>
        <dbReference type="EMBL" id="CAL1682371.1"/>
    </source>
</evidence>
<name>A0AAV2NPG8_9HYME</name>
<keyword evidence="4" id="KW-1185">Reference proteome</keyword>
<sequence length="322" mass="37728">MSCTHYRTMDSRRDRLYLDFKYPHSCYTTTCHTSTIRNPCSEVCSKNYSGNYSNWKPSDLTRNDNETYKEGRGDPPFPDSNIQMARIASAYTTRHRESTPAVSIEKMQICLKLLEDSNAALHLRNHDLTAENKSLARRLEKDAVKMEKLQENVSLLQNKLSNERVKLTDVLEKQTKNDKICLEDKCTSSTDIVSKADRELQIWETCKDCHEKLEGCQRESPTVTITKSEFELLERDMQTLRDAVIVREEAWDKAVERERNFRQQLARLTAEMITTRHLCETRQDELRAIMKALMEKESELKVMQKEMLYLNKLIAKLHRHQK</sequence>
<feature type="coiled-coil region" evidence="1">
    <location>
        <begin position="132"/>
        <end position="166"/>
    </location>
</feature>
<proteinExistence type="predicted"/>
<dbReference type="AlphaFoldDB" id="A0AAV2NPG8"/>
<gene>
    <name evidence="3" type="ORF">LPLAT_LOCUS8202</name>
</gene>
<protein>
    <submittedName>
        <fullName evidence="3">Uncharacterized protein</fullName>
    </submittedName>
</protein>
<feature type="compositionally biased region" description="Basic and acidic residues" evidence="2">
    <location>
        <begin position="59"/>
        <end position="73"/>
    </location>
</feature>
<evidence type="ECO:0000256" key="1">
    <source>
        <dbReference type="SAM" id="Coils"/>
    </source>
</evidence>
<evidence type="ECO:0000313" key="4">
    <source>
        <dbReference type="Proteomes" id="UP001497644"/>
    </source>
</evidence>
<accession>A0AAV2NPG8</accession>
<dbReference type="EMBL" id="OZ034826">
    <property type="protein sequence ID" value="CAL1682371.1"/>
    <property type="molecule type" value="Genomic_DNA"/>
</dbReference>
<feature type="region of interest" description="Disordered" evidence="2">
    <location>
        <begin position="55"/>
        <end position="80"/>
    </location>
</feature>
<organism evidence="3 4">
    <name type="scientific">Lasius platythorax</name>
    <dbReference type="NCBI Taxonomy" id="488582"/>
    <lineage>
        <taxon>Eukaryota</taxon>
        <taxon>Metazoa</taxon>
        <taxon>Ecdysozoa</taxon>
        <taxon>Arthropoda</taxon>
        <taxon>Hexapoda</taxon>
        <taxon>Insecta</taxon>
        <taxon>Pterygota</taxon>
        <taxon>Neoptera</taxon>
        <taxon>Endopterygota</taxon>
        <taxon>Hymenoptera</taxon>
        <taxon>Apocrita</taxon>
        <taxon>Aculeata</taxon>
        <taxon>Formicoidea</taxon>
        <taxon>Formicidae</taxon>
        <taxon>Formicinae</taxon>
        <taxon>Lasius</taxon>
        <taxon>Lasius</taxon>
    </lineage>
</organism>
<evidence type="ECO:0000256" key="2">
    <source>
        <dbReference type="SAM" id="MobiDB-lite"/>
    </source>
</evidence>